<dbReference type="InterPro" id="IPR001304">
    <property type="entry name" value="C-type_lectin-like"/>
</dbReference>
<proteinExistence type="predicted"/>
<protein>
    <recommendedName>
        <fullName evidence="4">C-type lectin domain-containing protein</fullName>
    </recommendedName>
</protein>
<dbReference type="InterPro" id="IPR016186">
    <property type="entry name" value="C-type_lectin-like/link_sf"/>
</dbReference>
<dbReference type="InterPro" id="IPR050111">
    <property type="entry name" value="C-type_lectin/snaclec_domain"/>
</dbReference>
<accession>A0A834QU30</accession>
<keyword evidence="3" id="KW-0472">Membrane</keyword>
<dbReference type="GO" id="GO:0030246">
    <property type="term" value="F:carbohydrate binding"/>
    <property type="evidence" value="ECO:0007669"/>
    <property type="project" value="UniProtKB-KW"/>
</dbReference>
<evidence type="ECO:0000259" key="4">
    <source>
        <dbReference type="PROSITE" id="PS50041"/>
    </source>
</evidence>
<evidence type="ECO:0000256" key="1">
    <source>
        <dbReference type="ARBA" id="ARBA00022734"/>
    </source>
</evidence>
<dbReference type="InterPro" id="IPR018378">
    <property type="entry name" value="C-type_lectin_CS"/>
</dbReference>
<sequence>MSDFKEARVQQLGPLEKGLMMGSGSRSSAEGSGFRLTSAFNSLAGRAGMGPRGGRSPGTRFWDRCLGHGHVPLVLQLLCLTVLAGILVAALVQDWGSQVPDGHGVKAGMGSFSSFPGDCLPPPPTSVQGMGRRTCEGPGSMHPFSKVPSSQEQEQELVKQEKVYQELTQLKAAVDGRAHSRHSGQSPGLWSPCFSQAGGDGTRTPGGSWVPGVQGGDSHPDRLCRPCPWDWTFFQGNCYFFSKSQRNWHDSVTACQEVGAQLVVIKSTEEQSFLQQTSDIQGSAWLGLSDLNKEGAWYWVDGSPLSLNLTRYWMPGQPNNRGGQDCVELRSSGWKDSKCDYKKFWVCKRFAASCSTE</sequence>
<gene>
    <name evidence="5" type="ORF">GHT09_006733</name>
</gene>
<dbReference type="InterPro" id="IPR033989">
    <property type="entry name" value="CD209-like_CTLD"/>
</dbReference>
<dbReference type="Gene3D" id="3.10.100.10">
    <property type="entry name" value="Mannose-Binding Protein A, subunit A"/>
    <property type="match status" value="1"/>
</dbReference>
<keyword evidence="1" id="KW-0430">Lectin</keyword>
<evidence type="ECO:0000313" key="5">
    <source>
        <dbReference type="EMBL" id="KAF7482153.1"/>
    </source>
</evidence>
<dbReference type="AlphaFoldDB" id="A0A834QU30"/>
<dbReference type="SMART" id="SM00034">
    <property type="entry name" value="CLECT"/>
    <property type="match status" value="1"/>
</dbReference>
<comment type="caution">
    <text evidence="5">The sequence shown here is derived from an EMBL/GenBank/DDBJ whole genome shotgun (WGS) entry which is preliminary data.</text>
</comment>
<keyword evidence="2" id="KW-1015">Disulfide bond</keyword>
<dbReference type="InterPro" id="IPR016187">
    <property type="entry name" value="CTDL_fold"/>
</dbReference>
<keyword evidence="3" id="KW-0812">Transmembrane</keyword>
<reference evidence="5" key="1">
    <citation type="submission" date="2020-08" db="EMBL/GenBank/DDBJ databases">
        <authorList>
            <person name="Shumante A."/>
            <person name="Zimin A.V."/>
            <person name="Puiu D."/>
            <person name="Salzberg S.L."/>
        </authorList>
    </citation>
    <scope>NUCLEOTIDE SEQUENCE</scope>
    <source>
        <strain evidence="5">WC2-LM</strain>
        <tissue evidence="5">Liver</tissue>
    </source>
</reference>
<name>A0A834QU30_MARMO</name>
<evidence type="ECO:0000256" key="2">
    <source>
        <dbReference type="ARBA" id="ARBA00023157"/>
    </source>
</evidence>
<keyword evidence="3" id="KW-1133">Transmembrane helix</keyword>
<dbReference type="PROSITE" id="PS00615">
    <property type="entry name" value="C_TYPE_LECTIN_1"/>
    <property type="match status" value="1"/>
</dbReference>
<dbReference type="Proteomes" id="UP000662637">
    <property type="component" value="Unassembled WGS sequence"/>
</dbReference>
<dbReference type="PROSITE" id="PS50041">
    <property type="entry name" value="C_TYPE_LECTIN_2"/>
    <property type="match status" value="1"/>
</dbReference>
<dbReference type="CDD" id="cd03590">
    <property type="entry name" value="CLECT_DC-SIGN_like"/>
    <property type="match status" value="1"/>
</dbReference>
<evidence type="ECO:0000256" key="3">
    <source>
        <dbReference type="SAM" id="Phobius"/>
    </source>
</evidence>
<dbReference type="EMBL" id="WJEC01000650">
    <property type="protein sequence ID" value="KAF7482153.1"/>
    <property type="molecule type" value="Genomic_DNA"/>
</dbReference>
<feature type="domain" description="C-type lectin" evidence="4">
    <location>
        <begin position="234"/>
        <end position="348"/>
    </location>
</feature>
<dbReference type="Pfam" id="PF00059">
    <property type="entry name" value="Lectin_C"/>
    <property type="match status" value="1"/>
</dbReference>
<dbReference type="SUPFAM" id="SSF56436">
    <property type="entry name" value="C-type lectin-like"/>
    <property type="match status" value="1"/>
</dbReference>
<dbReference type="PANTHER" id="PTHR22803">
    <property type="entry name" value="MANNOSE, PHOSPHOLIPASE, LECTIN RECEPTOR RELATED"/>
    <property type="match status" value="1"/>
</dbReference>
<feature type="transmembrane region" description="Helical" evidence="3">
    <location>
        <begin position="73"/>
        <end position="92"/>
    </location>
</feature>
<evidence type="ECO:0000313" key="6">
    <source>
        <dbReference type="Proteomes" id="UP000662637"/>
    </source>
</evidence>
<organism evidence="5 6">
    <name type="scientific">Marmota monax</name>
    <name type="common">Woodchuck</name>
    <dbReference type="NCBI Taxonomy" id="9995"/>
    <lineage>
        <taxon>Eukaryota</taxon>
        <taxon>Metazoa</taxon>
        <taxon>Chordata</taxon>
        <taxon>Craniata</taxon>
        <taxon>Vertebrata</taxon>
        <taxon>Euteleostomi</taxon>
        <taxon>Mammalia</taxon>
        <taxon>Eutheria</taxon>
        <taxon>Euarchontoglires</taxon>
        <taxon>Glires</taxon>
        <taxon>Rodentia</taxon>
        <taxon>Sciuromorpha</taxon>
        <taxon>Sciuridae</taxon>
        <taxon>Xerinae</taxon>
        <taxon>Marmotini</taxon>
        <taxon>Marmota</taxon>
    </lineage>
</organism>